<accession>A0ABM0GQW7</accession>
<organism evidence="5 6">
    <name type="scientific">Saccoglossus kowalevskii</name>
    <name type="common">Acorn worm</name>
    <dbReference type="NCBI Taxonomy" id="10224"/>
    <lineage>
        <taxon>Eukaryota</taxon>
        <taxon>Metazoa</taxon>
        <taxon>Hemichordata</taxon>
        <taxon>Enteropneusta</taxon>
        <taxon>Harrimaniidae</taxon>
        <taxon>Saccoglossus</taxon>
    </lineage>
</organism>
<keyword evidence="5" id="KW-1185">Reference proteome</keyword>
<dbReference type="InterPro" id="IPR036282">
    <property type="entry name" value="Glutathione-S-Trfase_C_sf"/>
</dbReference>
<dbReference type="GeneID" id="100375475"/>
<dbReference type="InterPro" id="IPR010987">
    <property type="entry name" value="Glutathione-S-Trfase_C-like"/>
</dbReference>
<keyword evidence="2" id="KW-0175">Coiled coil</keyword>
<evidence type="ECO:0000259" key="4">
    <source>
        <dbReference type="PROSITE" id="PS50405"/>
    </source>
</evidence>
<feature type="domain" description="GST C-terminal" evidence="4">
    <location>
        <begin position="1"/>
        <end position="155"/>
    </location>
</feature>
<evidence type="ECO:0000313" key="5">
    <source>
        <dbReference type="Proteomes" id="UP000694865"/>
    </source>
</evidence>
<dbReference type="PROSITE" id="PS50405">
    <property type="entry name" value="GST_CTER"/>
    <property type="match status" value="1"/>
</dbReference>
<feature type="coiled-coil region" evidence="2">
    <location>
        <begin position="47"/>
        <end position="81"/>
    </location>
</feature>
<comment type="similarity">
    <text evidence="1">Belongs to the GST superfamily.</text>
</comment>
<dbReference type="Proteomes" id="UP000694865">
    <property type="component" value="Unplaced"/>
</dbReference>
<proteinExistence type="inferred from homology"/>
<protein>
    <submittedName>
        <fullName evidence="6">Ganglioside-induced differentiation-associated protein 1-like</fullName>
    </submittedName>
</protein>
<gene>
    <name evidence="6" type="primary">LOC100375475</name>
</gene>
<dbReference type="PANTHER" id="PTHR44188">
    <property type="entry name" value="GDAP1, ISOFORM A"/>
    <property type="match status" value="1"/>
</dbReference>
<feature type="transmembrane region" description="Helical" evidence="3">
    <location>
        <begin position="131"/>
        <end position="148"/>
    </location>
</feature>
<evidence type="ECO:0000256" key="3">
    <source>
        <dbReference type="SAM" id="Phobius"/>
    </source>
</evidence>
<evidence type="ECO:0000313" key="6">
    <source>
        <dbReference type="RefSeq" id="XP_002735325.1"/>
    </source>
</evidence>
<sequence>MLGDIKAGRNDDKTNVMNMMEKYPKYKEIYERKLVLWDEFRKSFDSLEKVQQAIMIIDVVLDELEDELQNTKKRFSEDSDDYWLLGSNFTAADVYVAVLLNRLRFVGLHHHFESKPLITAYWKRLQSRPSFRVACLPSLYPLLFYFIGNQIKTYVPVVIGIGVIAAAVIYGRKYMK</sequence>
<dbReference type="Gene3D" id="1.20.1050.10">
    <property type="match status" value="1"/>
</dbReference>
<keyword evidence="3" id="KW-0472">Membrane</keyword>
<dbReference type="PANTHER" id="PTHR44188:SF1">
    <property type="entry name" value="GDAP1, ISOFORM A"/>
    <property type="match status" value="1"/>
</dbReference>
<dbReference type="RefSeq" id="XP_002735325.1">
    <property type="nucleotide sequence ID" value="XM_002735279.2"/>
</dbReference>
<name>A0ABM0GQW7_SACKO</name>
<evidence type="ECO:0000256" key="1">
    <source>
        <dbReference type="ARBA" id="ARBA00007409"/>
    </source>
</evidence>
<feature type="transmembrane region" description="Helical" evidence="3">
    <location>
        <begin position="154"/>
        <end position="171"/>
    </location>
</feature>
<keyword evidence="3" id="KW-1133">Transmembrane helix</keyword>
<dbReference type="Pfam" id="PF13410">
    <property type="entry name" value="GST_C_2"/>
    <property type="match status" value="1"/>
</dbReference>
<evidence type="ECO:0000256" key="2">
    <source>
        <dbReference type="SAM" id="Coils"/>
    </source>
</evidence>
<keyword evidence="3" id="KW-0812">Transmembrane</keyword>
<reference evidence="6" key="1">
    <citation type="submission" date="2025-08" db="UniProtKB">
        <authorList>
            <consortium name="RefSeq"/>
        </authorList>
    </citation>
    <scope>IDENTIFICATION</scope>
    <source>
        <tissue evidence="6">Testes</tissue>
    </source>
</reference>
<dbReference type="SUPFAM" id="SSF47616">
    <property type="entry name" value="GST C-terminal domain-like"/>
    <property type="match status" value="1"/>
</dbReference>